<dbReference type="InterPro" id="IPR001932">
    <property type="entry name" value="PPM-type_phosphatase-like_dom"/>
</dbReference>
<evidence type="ECO:0000313" key="2">
    <source>
        <dbReference type="EMBL" id="PFH31340.1"/>
    </source>
</evidence>
<dbReference type="Pfam" id="PF00481">
    <property type="entry name" value="PP2C"/>
    <property type="match status" value="1"/>
</dbReference>
<comment type="caution">
    <text evidence="2">The sequence shown here is derived from an EMBL/GenBank/DDBJ whole genome shotgun (WGS) entry which is preliminary data.</text>
</comment>
<keyword evidence="3" id="KW-1185">Reference proteome</keyword>
<dbReference type="RefSeq" id="XP_029215349.1">
    <property type="nucleotide sequence ID" value="XM_029361449.1"/>
</dbReference>
<dbReference type="KEGG" id="bbes:BESB_027750"/>
<dbReference type="AlphaFoldDB" id="A0A2A9M7H3"/>
<sequence length="176" mass="18954">MDISGAAAPRPMHPLCSNAEFTAFSSIQALIADAAIPKFPNVRVQALFDGHTVSEVSRFLARNLQAVLGDSRAMLVTNSDYFEMTKDHSPLDPQEKRRIEQAGYPMTITKMSNTKTQIGVTAAVSDLYLTQFYARFGDTILLTCDGVSVSAKMAWAAMTSITRTLSGASKNAVAAA</sequence>
<organism evidence="2 3">
    <name type="scientific">Besnoitia besnoiti</name>
    <name type="common">Apicomplexan protozoan</name>
    <dbReference type="NCBI Taxonomy" id="94643"/>
    <lineage>
        <taxon>Eukaryota</taxon>
        <taxon>Sar</taxon>
        <taxon>Alveolata</taxon>
        <taxon>Apicomplexa</taxon>
        <taxon>Conoidasida</taxon>
        <taxon>Coccidia</taxon>
        <taxon>Eucoccidiorida</taxon>
        <taxon>Eimeriorina</taxon>
        <taxon>Sarcocystidae</taxon>
        <taxon>Besnoitia</taxon>
    </lineage>
</organism>
<reference evidence="2 3" key="1">
    <citation type="submission" date="2017-09" db="EMBL/GenBank/DDBJ databases">
        <title>Genome sequencing of Besnoitia besnoiti strain Bb-Ger1.</title>
        <authorList>
            <person name="Schares G."/>
            <person name="Venepally P."/>
            <person name="Lorenzi H.A."/>
        </authorList>
    </citation>
    <scope>NUCLEOTIDE SEQUENCE [LARGE SCALE GENOMIC DNA]</scope>
    <source>
        <strain evidence="2 3">Bb-Ger1</strain>
    </source>
</reference>
<dbReference type="GeneID" id="40307827"/>
<dbReference type="SUPFAM" id="SSF81606">
    <property type="entry name" value="PP2C-like"/>
    <property type="match status" value="1"/>
</dbReference>
<protein>
    <recommendedName>
        <fullName evidence="1">PPM-type phosphatase domain-containing protein</fullName>
    </recommendedName>
</protein>
<feature type="domain" description="PPM-type phosphatase" evidence="1">
    <location>
        <begin position="66"/>
        <end position="131"/>
    </location>
</feature>
<evidence type="ECO:0000313" key="3">
    <source>
        <dbReference type="Proteomes" id="UP000224006"/>
    </source>
</evidence>
<dbReference type="EMBL" id="NWUJ01000015">
    <property type="protein sequence ID" value="PFH31340.1"/>
    <property type="molecule type" value="Genomic_DNA"/>
</dbReference>
<name>A0A2A9M7H3_BESBE</name>
<proteinExistence type="predicted"/>
<dbReference type="OrthoDB" id="10264738at2759"/>
<dbReference type="InterPro" id="IPR036457">
    <property type="entry name" value="PPM-type-like_dom_sf"/>
</dbReference>
<dbReference type="Gene3D" id="3.60.40.10">
    <property type="entry name" value="PPM-type phosphatase domain"/>
    <property type="match status" value="1"/>
</dbReference>
<accession>A0A2A9M7H3</accession>
<gene>
    <name evidence="2" type="ORF">BESB_027750</name>
</gene>
<dbReference type="VEuPathDB" id="ToxoDB:BESB_027750"/>
<dbReference type="Proteomes" id="UP000224006">
    <property type="component" value="Unassembled WGS sequence"/>
</dbReference>
<evidence type="ECO:0000259" key="1">
    <source>
        <dbReference type="Pfam" id="PF00481"/>
    </source>
</evidence>